<reference evidence="2 3" key="1">
    <citation type="submission" date="2017-10" db="EMBL/GenBank/DDBJ databases">
        <title>Genome announcement of Methylocella silvestris TVC from permafrost.</title>
        <authorList>
            <person name="Wang J."/>
            <person name="Geng K."/>
            <person name="Ul-Haque F."/>
            <person name="Crombie A.T."/>
            <person name="Street L.E."/>
            <person name="Wookey P.A."/>
            <person name="Murrell J.C."/>
            <person name="Pratscher J."/>
        </authorList>
    </citation>
    <scope>NUCLEOTIDE SEQUENCE [LARGE SCALE GENOMIC DNA]</scope>
    <source>
        <strain evidence="2 3">TVC</strain>
    </source>
</reference>
<dbReference type="AlphaFoldDB" id="A0A2J7TI69"/>
<feature type="region of interest" description="Disordered" evidence="1">
    <location>
        <begin position="60"/>
        <end position="79"/>
    </location>
</feature>
<evidence type="ECO:0000313" key="3">
    <source>
        <dbReference type="Proteomes" id="UP000236286"/>
    </source>
</evidence>
<evidence type="ECO:0000256" key="1">
    <source>
        <dbReference type="SAM" id="MobiDB-lite"/>
    </source>
</evidence>
<dbReference type="EMBL" id="PDZR01000007">
    <property type="protein sequence ID" value="PNG26473.1"/>
    <property type="molecule type" value="Genomic_DNA"/>
</dbReference>
<sequence>MLDYPGRRRLGQTDARRAQLPPWPRVRSAILSLLQDSGGTAPTIITFSLFNRTAARLRQGRPLRRAGRSRRRARKANEKELCSGEAGRLTVALQSAVRPNGIIRATRIALGAKVGAGEANGDILPSGDFTLDARPVTRRPVAVDAAALGPVARFEIGAIVIAGDHAFGFGRRLSPMPQRRRNGIQKRLERTNHRESLNQSARSPLHRFGRAYNC</sequence>
<feature type="compositionally biased region" description="Basic residues" evidence="1">
    <location>
        <begin position="60"/>
        <end position="74"/>
    </location>
</feature>
<protein>
    <submittedName>
        <fullName evidence="2">Uncharacterized protein</fullName>
    </submittedName>
</protein>
<organism evidence="2 3">
    <name type="scientific">Methylocella silvestris</name>
    <dbReference type="NCBI Taxonomy" id="199596"/>
    <lineage>
        <taxon>Bacteria</taxon>
        <taxon>Pseudomonadati</taxon>
        <taxon>Pseudomonadota</taxon>
        <taxon>Alphaproteobacteria</taxon>
        <taxon>Hyphomicrobiales</taxon>
        <taxon>Beijerinckiaceae</taxon>
        <taxon>Methylocella</taxon>
    </lineage>
</organism>
<accession>A0A2J7TI69</accession>
<name>A0A2J7TI69_METSI</name>
<evidence type="ECO:0000313" key="2">
    <source>
        <dbReference type="EMBL" id="PNG26473.1"/>
    </source>
</evidence>
<dbReference type="Proteomes" id="UP000236286">
    <property type="component" value="Unassembled WGS sequence"/>
</dbReference>
<comment type="caution">
    <text evidence="2">The sequence shown here is derived from an EMBL/GenBank/DDBJ whole genome shotgun (WGS) entry which is preliminary data.</text>
</comment>
<proteinExistence type="predicted"/>
<gene>
    <name evidence="2" type="ORF">CR492_08755</name>
</gene>